<reference evidence="5" key="2">
    <citation type="submission" date="2020-09" db="EMBL/GenBank/DDBJ databases">
        <authorList>
            <person name="Sun Q."/>
            <person name="Zhou Y."/>
        </authorList>
    </citation>
    <scope>NUCLEOTIDE SEQUENCE</scope>
    <source>
        <strain evidence="5">CGMCC 1.15085</strain>
    </source>
</reference>
<dbReference type="EMBL" id="BMHI01000009">
    <property type="protein sequence ID" value="GGB47965.1"/>
    <property type="molecule type" value="Genomic_DNA"/>
</dbReference>
<dbReference type="PANTHER" id="PTHR43132:SF6">
    <property type="entry name" value="HTH-TYPE TRANSCRIPTIONAL REPRESSOR CZRA"/>
    <property type="match status" value="1"/>
</dbReference>
<accession>A0A916TJR4</accession>
<keyword evidence="2" id="KW-0238">DNA-binding</keyword>
<dbReference type="PANTHER" id="PTHR43132">
    <property type="entry name" value="ARSENICAL RESISTANCE OPERON REPRESSOR ARSR-RELATED"/>
    <property type="match status" value="1"/>
</dbReference>
<dbReference type="GO" id="GO:0003677">
    <property type="term" value="F:DNA binding"/>
    <property type="evidence" value="ECO:0007669"/>
    <property type="project" value="UniProtKB-KW"/>
</dbReference>
<name>A0A916TJR4_9MICO</name>
<protein>
    <recommendedName>
        <fullName evidence="4">HTH arsR-type domain-containing protein</fullName>
    </recommendedName>
</protein>
<dbReference type="SMART" id="SM00418">
    <property type="entry name" value="HTH_ARSR"/>
    <property type="match status" value="1"/>
</dbReference>
<evidence type="ECO:0000259" key="4">
    <source>
        <dbReference type="SMART" id="SM00418"/>
    </source>
</evidence>
<sequence>MITVDLSAGAPVNVRWAISPVLEALGWLRLTRDEATDPTYGAPTRAARELLDRPDVALVAQLLPPRDEPTPDFLAPPPPEVSSADVVTAQLEEVRGTDHARAAVEVWEAFGDRALPPIVVAALREGDLPARAAHGLELFWTGGMPDVFDTAQAALRAEIDRCTRLAETGGIGAALNAVHERLSSEDGAPGLCDRCTDLGAGESALVVIPTALYGPRLAMRLEGQQPFVAYPIGVASEPVNPVTGLRRLLGPTRAAILRHLSSARTTTELSEELQLATATVSYHVKVMQRAGLLERSRHRHNVFYELSPTGRQLLSSIP</sequence>
<dbReference type="InterPro" id="IPR051011">
    <property type="entry name" value="Metal_resp_trans_reg"/>
</dbReference>
<dbReference type="Gene3D" id="1.10.10.10">
    <property type="entry name" value="Winged helix-like DNA-binding domain superfamily/Winged helix DNA-binding domain"/>
    <property type="match status" value="1"/>
</dbReference>
<evidence type="ECO:0000313" key="6">
    <source>
        <dbReference type="Proteomes" id="UP000636793"/>
    </source>
</evidence>
<gene>
    <name evidence="5" type="ORF">GCM10011492_43970</name>
</gene>
<keyword evidence="6" id="KW-1185">Reference proteome</keyword>
<comment type="caution">
    <text evidence="5">The sequence shown here is derived from an EMBL/GenBank/DDBJ whole genome shotgun (WGS) entry which is preliminary data.</text>
</comment>
<evidence type="ECO:0000256" key="1">
    <source>
        <dbReference type="ARBA" id="ARBA00023015"/>
    </source>
</evidence>
<dbReference type="Proteomes" id="UP000636793">
    <property type="component" value="Unassembled WGS sequence"/>
</dbReference>
<feature type="domain" description="HTH arsR-type" evidence="4">
    <location>
        <begin position="243"/>
        <end position="315"/>
    </location>
</feature>
<reference evidence="5" key="1">
    <citation type="journal article" date="2014" name="Int. J. Syst. Evol. Microbiol.">
        <title>Complete genome sequence of Corynebacterium casei LMG S-19264T (=DSM 44701T), isolated from a smear-ripened cheese.</title>
        <authorList>
            <consortium name="US DOE Joint Genome Institute (JGI-PGF)"/>
            <person name="Walter F."/>
            <person name="Albersmeier A."/>
            <person name="Kalinowski J."/>
            <person name="Ruckert C."/>
        </authorList>
    </citation>
    <scope>NUCLEOTIDE SEQUENCE</scope>
    <source>
        <strain evidence="5">CGMCC 1.15085</strain>
    </source>
</reference>
<dbReference type="RefSeq" id="WP_188839231.1">
    <property type="nucleotide sequence ID" value="NZ_BMHI01000009.1"/>
</dbReference>
<dbReference type="CDD" id="cd00090">
    <property type="entry name" value="HTH_ARSR"/>
    <property type="match status" value="1"/>
</dbReference>
<dbReference type="GO" id="GO:0003700">
    <property type="term" value="F:DNA-binding transcription factor activity"/>
    <property type="evidence" value="ECO:0007669"/>
    <property type="project" value="InterPro"/>
</dbReference>
<organism evidence="5 6">
    <name type="scientific">Flexivirga endophytica</name>
    <dbReference type="NCBI Taxonomy" id="1849103"/>
    <lineage>
        <taxon>Bacteria</taxon>
        <taxon>Bacillati</taxon>
        <taxon>Actinomycetota</taxon>
        <taxon>Actinomycetes</taxon>
        <taxon>Micrococcales</taxon>
        <taxon>Dermacoccaceae</taxon>
        <taxon>Flexivirga</taxon>
    </lineage>
</organism>
<dbReference type="InterPro" id="IPR036388">
    <property type="entry name" value="WH-like_DNA-bd_sf"/>
</dbReference>
<dbReference type="Pfam" id="PF12840">
    <property type="entry name" value="HTH_20"/>
    <property type="match status" value="1"/>
</dbReference>
<evidence type="ECO:0000256" key="2">
    <source>
        <dbReference type="ARBA" id="ARBA00023125"/>
    </source>
</evidence>
<dbReference type="InterPro" id="IPR036390">
    <property type="entry name" value="WH_DNA-bd_sf"/>
</dbReference>
<evidence type="ECO:0000313" key="5">
    <source>
        <dbReference type="EMBL" id="GGB47965.1"/>
    </source>
</evidence>
<dbReference type="AlphaFoldDB" id="A0A916TJR4"/>
<dbReference type="InterPro" id="IPR011991">
    <property type="entry name" value="ArsR-like_HTH"/>
</dbReference>
<keyword evidence="3" id="KW-0804">Transcription</keyword>
<evidence type="ECO:0000256" key="3">
    <source>
        <dbReference type="ARBA" id="ARBA00023163"/>
    </source>
</evidence>
<proteinExistence type="predicted"/>
<dbReference type="InterPro" id="IPR001845">
    <property type="entry name" value="HTH_ArsR_DNA-bd_dom"/>
</dbReference>
<keyword evidence="1" id="KW-0805">Transcription regulation</keyword>
<dbReference type="SUPFAM" id="SSF46785">
    <property type="entry name" value="Winged helix' DNA-binding domain"/>
    <property type="match status" value="1"/>
</dbReference>